<proteinExistence type="predicted"/>
<feature type="signal peptide" evidence="1">
    <location>
        <begin position="1"/>
        <end position="24"/>
    </location>
</feature>
<evidence type="ECO:0000313" key="2">
    <source>
        <dbReference type="EMBL" id="MFD1709784.1"/>
    </source>
</evidence>
<feature type="chain" id="PRO_5045261428" evidence="1">
    <location>
        <begin position="25"/>
        <end position="319"/>
    </location>
</feature>
<dbReference type="RefSeq" id="WP_187265776.1">
    <property type="nucleotide sequence ID" value="NZ_JBHUEJ010000010.1"/>
</dbReference>
<dbReference type="PANTHER" id="PTHR43628:SF1">
    <property type="entry name" value="CHITIN SYNTHASE REGULATORY FACTOR 2-RELATED"/>
    <property type="match status" value="1"/>
</dbReference>
<dbReference type="Pfam" id="PF08238">
    <property type="entry name" value="Sel1"/>
    <property type="match status" value="4"/>
</dbReference>
<evidence type="ECO:0000313" key="3">
    <source>
        <dbReference type="Proteomes" id="UP001597304"/>
    </source>
</evidence>
<protein>
    <submittedName>
        <fullName evidence="2">Tetratricopeptide repeat protein</fullName>
    </submittedName>
</protein>
<dbReference type="EMBL" id="JBHUEJ010000010">
    <property type="protein sequence ID" value="MFD1709784.1"/>
    <property type="molecule type" value="Genomic_DNA"/>
</dbReference>
<sequence length="319" mass="35045">MSTINRRQALALALTTAMPTAVFSQPGGAGFGKQERDALNLARAAASGSPGAADKLKRQANTGDRWAAMQYGWLAHTGQMPNRLGRDMELAMRAYNLSCKVVGENQELISLSGNQIAAYNAGLAYYAGQVEGKRDPFAAIKWFRAASGEEGGKLPFYPAYVYLAKIYENGEGVPVNLPEAARYWTAAAAQREPTALYTKGKMLIEGVGVGKNYFEGFTLLLRAADQWQIDAIYMLAQIYANGNFAHDRNDLEATKWIQIAASKDERYRKLADQMNAKLSPADQKKARAASVNWMRSHMKAPDPFDYNLPINAPPPRRGI</sequence>
<organism evidence="2 3">
    <name type="scientific">Ottowia flava</name>
    <dbReference type="NCBI Taxonomy" id="2675430"/>
    <lineage>
        <taxon>Bacteria</taxon>
        <taxon>Pseudomonadati</taxon>
        <taxon>Pseudomonadota</taxon>
        <taxon>Betaproteobacteria</taxon>
        <taxon>Burkholderiales</taxon>
        <taxon>Comamonadaceae</taxon>
        <taxon>Ottowia</taxon>
    </lineage>
</organism>
<evidence type="ECO:0000256" key="1">
    <source>
        <dbReference type="SAM" id="SignalP"/>
    </source>
</evidence>
<dbReference type="InterPro" id="IPR052945">
    <property type="entry name" value="Mitotic_Regulator"/>
</dbReference>
<comment type="caution">
    <text evidence="2">The sequence shown here is derived from an EMBL/GenBank/DDBJ whole genome shotgun (WGS) entry which is preliminary data.</text>
</comment>
<dbReference type="Proteomes" id="UP001597304">
    <property type="component" value="Unassembled WGS sequence"/>
</dbReference>
<dbReference type="InterPro" id="IPR011990">
    <property type="entry name" value="TPR-like_helical_dom_sf"/>
</dbReference>
<dbReference type="SMART" id="SM00671">
    <property type="entry name" value="SEL1"/>
    <property type="match status" value="4"/>
</dbReference>
<dbReference type="PANTHER" id="PTHR43628">
    <property type="entry name" value="ACTIVATOR OF C KINASE PROTEIN 1-RELATED"/>
    <property type="match status" value="1"/>
</dbReference>
<name>A0ABW4KNW9_9BURK</name>
<dbReference type="InterPro" id="IPR006597">
    <property type="entry name" value="Sel1-like"/>
</dbReference>
<dbReference type="Gene3D" id="1.25.40.10">
    <property type="entry name" value="Tetratricopeptide repeat domain"/>
    <property type="match status" value="2"/>
</dbReference>
<accession>A0ABW4KNW9</accession>
<reference evidence="3" key="1">
    <citation type="journal article" date="2019" name="Int. J. Syst. Evol. Microbiol.">
        <title>The Global Catalogue of Microorganisms (GCM) 10K type strain sequencing project: providing services to taxonomists for standard genome sequencing and annotation.</title>
        <authorList>
            <consortium name="The Broad Institute Genomics Platform"/>
            <consortium name="The Broad Institute Genome Sequencing Center for Infectious Disease"/>
            <person name="Wu L."/>
            <person name="Ma J."/>
        </authorList>
    </citation>
    <scope>NUCLEOTIDE SEQUENCE [LARGE SCALE GENOMIC DNA]</scope>
    <source>
        <strain evidence="3">LMG 29247</strain>
    </source>
</reference>
<dbReference type="SUPFAM" id="SSF81901">
    <property type="entry name" value="HCP-like"/>
    <property type="match status" value="1"/>
</dbReference>
<keyword evidence="1" id="KW-0732">Signal</keyword>
<gene>
    <name evidence="2" type="ORF">ACFSF0_04145</name>
</gene>
<keyword evidence="3" id="KW-1185">Reference proteome</keyword>